<comment type="caution">
    <text evidence="1">The sequence shown here is derived from an EMBL/GenBank/DDBJ whole genome shotgun (WGS) entry which is preliminary data.</text>
</comment>
<dbReference type="Proteomes" id="UP000698752">
    <property type="component" value="Unassembled WGS sequence"/>
</dbReference>
<keyword evidence="2" id="KW-1185">Reference proteome</keyword>
<dbReference type="EMBL" id="JAAEDI010000011">
    <property type="protein sequence ID" value="MBR0650374.1"/>
    <property type="molecule type" value="Genomic_DNA"/>
</dbReference>
<dbReference type="RefSeq" id="WP_211869014.1">
    <property type="nucleotide sequence ID" value="NZ_JAAEDI010000011.1"/>
</dbReference>
<name>A0ABS5EH68_9PROT</name>
<protein>
    <submittedName>
        <fullName evidence="1">HK97 gp10 family phage protein</fullName>
    </submittedName>
</protein>
<accession>A0ABS5EH68</accession>
<gene>
    <name evidence="1" type="ORF">GXW78_11925</name>
</gene>
<evidence type="ECO:0000313" key="2">
    <source>
        <dbReference type="Proteomes" id="UP000698752"/>
    </source>
</evidence>
<dbReference type="Pfam" id="PF04883">
    <property type="entry name" value="HK97-gp10_like"/>
    <property type="match status" value="1"/>
</dbReference>
<evidence type="ECO:0000313" key="1">
    <source>
        <dbReference type="EMBL" id="MBR0650374.1"/>
    </source>
</evidence>
<proteinExistence type="predicted"/>
<organism evidence="1 2">
    <name type="scientific">Neoroseomonas terrae</name>
    <dbReference type="NCBI Taxonomy" id="424799"/>
    <lineage>
        <taxon>Bacteria</taxon>
        <taxon>Pseudomonadati</taxon>
        <taxon>Pseudomonadota</taxon>
        <taxon>Alphaproteobacteria</taxon>
        <taxon>Acetobacterales</taxon>
        <taxon>Acetobacteraceae</taxon>
        <taxon>Neoroseomonas</taxon>
    </lineage>
</organism>
<sequence>MSETVHIRYEDAAFRSLAARAPEIFAGELVPAVTEASLFAEREVKERTPTSGAGTLRDSIGALPVTISGTAITGGVGTSLSYAAAVELGSKPHWAPIAPLLDWVQRKLGLTGEEAESAAQAIQFKIAARGTEGQFMFRDGFAHVEPFVRGLLKAASERAAARMSAE</sequence>
<dbReference type="InterPro" id="IPR010064">
    <property type="entry name" value="HK97-gp10_tail"/>
</dbReference>
<reference evidence="2" key="1">
    <citation type="journal article" date="2021" name="Syst. Appl. Microbiol.">
        <title>Roseomonas hellenica sp. nov., isolated from roots of wild-growing Alkanna tinctoria.</title>
        <authorList>
            <person name="Rat A."/>
            <person name="Naranjo H.D."/>
            <person name="Lebbe L."/>
            <person name="Cnockaert M."/>
            <person name="Krigas N."/>
            <person name="Grigoriadou K."/>
            <person name="Maloupa E."/>
            <person name="Willems A."/>
        </authorList>
    </citation>
    <scope>NUCLEOTIDE SEQUENCE [LARGE SCALE GENOMIC DNA]</scope>
    <source>
        <strain evidence="2">LMG 31159</strain>
    </source>
</reference>